<dbReference type="Pfam" id="PF03966">
    <property type="entry name" value="Trm112p"/>
    <property type="match status" value="1"/>
</dbReference>
<dbReference type="eggNOG" id="COG2835">
    <property type="taxonomic scope" value="Bacteria"/>
</dbReference>
<proteinExistence type="inferred from homology"/>
<dbReference type="SUPFAM" id="SSF158997">
    <property type="entry name" value="Trm112p-like"/>
    <property type="match status" value="1"/>
</dbReference>
<dbReference type="KEGG" id="dps:DP2232"/>
<gene>
    <name evidence="2" type="ordered locus">DP2232</name>
</gene>
<evidence type="ECO:0000313" key="3">
    <source>
        <dbReference type="Proteomes" id="UP000000602"/>
    </source>
</evidence>
<name>Q6AL14_DESPS</name>
<dbReference type="InterPro" id="IPR005651">
    <property type="entry name" value="Trm112-like"/>
</dbReference>
<evidence type="ECO:0000256" key="1">
    <source>
        <dbReference type="HAMAP-Rule" id="MF_01187"/>
    </source>
</evidence>
<dbReference type="Gene3D" id="2.20.25.10">
    <property type="match status" value="1"/>
</dbReference>
<dbReference type="HAMAP" id="MF_01187">
    <property type="entry name" value="UPF0434"/>
    <property type="match status" value="1"/>
</dbReference>
<accession>Q6AL14</accession>
<keyword evidence="3" id="KW-1185">Reference proteome</keyword>
<evidence type="ECO:0000313" key="2">
    <source>
        <dbReference type="EMBL" id="CAG36961.1"/>
    </source>
</evidence>
<dbReference type="HOGENOM" id="CLU_155659_3_1_7"/>
<protein>
    <recommendedName>
        <fullName evidence="1">UPF0434 protein DP2232</fullName>
    </recommendedName>
</protein>
<comment type="similarity">
    <text evidence="1">Belongs to the UPF0434 family.</text>
</comment>
<dbReference type="Proteomes" id="UP000000602">
    <property type="component" value="Chromosome"/>
</dbReference>
<dbReference type="AlphaFoldDB" id="Q6AL14"/>
<dbReference type="RefSeq" id="WP_011189473.1">
    <property type="nucleotide sequence ID" value="NC_006138.1"/>
</dbReference>
<reference evidence="3" key="1">
    <citation type="journal article" date="2004" name="Environ. Microbiol.">
        <title>The genome of Desulfotalea psychrophila, a sulfate-reducing bacterium from permanently cold Arctic sediments.</title>
        <authorList>
            <person name="Rabus R."/>
            <person name="Ruepp A."/>
            <person name="Frickey T."/>
            <person name="Rattei T."/>
            <person name="Fartmann B."/>
            <person name="Stark M."/>
            <person name="Bauer M."/>
            <person name="Zibat A."/>
            <person name="Lombardot T."/>
            <person name="Becker I."/>
            <person name="Amann J."/>
            <person name="Gellner K."/>
            <person name="Teeling H."/>
            <person name="Leuschner W.D."/>
            <person name="Gloeckner F.-O."/>
            <person name="Lupas A.N."/>
            <person name="Amann R."/>
            <person name="Klenk H.-P."/>
        </authorList>
    </citation>
    <scope>NUCLEOTIDE SEQUENCE [LARGE SCALE GENOMIC DNA]</scope>
    <source>
        <strain evidence="3">DSM 12343 / LSv54</strain>
    </source>
</reference>
<dbReference type="STRING" id="177439.DP2232"/>
<organism evidence="2 3">
    <name type="scientific">Desulfotalea psychrophila (strain LSv54 / DSM 12343)</name>
    <dbReference type="NCBI Taxonomy" id="177439"/>
    <lineage>
        <taxon>Bacteria</taxon>
        <taxon>Pseudomonadati</taxon>
        <taxon>Thermodesulfobacteriota</taxon>
        <taxon>Desulfobulbia</taxon>
        <taxon>Desulfobulbales</taxon>
        <taxon>Desulfocapsaceae</taxon>
        <taxon>Desulfotalea</taxon>
    </lineage>
</organism>
<dbReference type="EMBL" id="CR522870">
    <property type="protein sequence ID" value="CAG36961.1"/>
    <property type="molecule type" value="Genomic_DNA"/>
</dbReference>
<sequence length="54" mass="5970">MLEQELIDILACPECKGPVQLVGEGLVCEKCKLLYPVRDGIPIMLLSEAIKIDE</sequence>